<dbReference type="Proteomes" id="UP000175971">
    <property type="component" value="Unassembled WGS sequence"/>
</dbReference>
<dbReference type="InterPro" id="IPR050858">
    <property type="entry name" value="Mal-CoA-ACP_Trans/PKS_FabD"/>
</dbReference>
<evidence type="ECO:0000313" key="8">
    <source>
        <dbReference type="Proteomes" id="UP000175971"/>
    </source>
</evidence>
<sequence length="302" mass="30467">MCPGSVPPPGPESPAALGDPVAPVVPAVPGSPVVLEGSAVLESSAVLDSSERPPFLRRRPVHLFPGQGDFSVSTLVASARTTPGLRKAAREVFEQVDTVTAERGLPRLGPWLLGPEPPSGRALASASTGTSQLALFGASMAVHRALSEAYGVPSAAVGVSFGELAALTAAGVFTVADGARAAHDLALALTFCPGALTALACPERSARELLEEAGVAGTGTGAADVVVAVVNDERSVVVSGPVAALALVEKAAADRRVGAVRLRLPFSSHHPALGHAAREFATAVRAYPRSAARFPVHSAVAG</sequence>
<dbReference type="GO" id="GO:0005829">
    <property type="term" value="C:cytosol"/>
    <property type="evidence" value="ECO:0007669"/>
    <property type="project" value="TreeGrafter"/>
</dbReference>
<dbReference type="AlphaFoldDB" id="A0A1E7LVF2"/>
<accession>A0A1E7LVF2</accession>
<dbReference type="InterPro" id="IPR001227">
    <property type="entry name" value="Ac_transferase_dom_sf"/>
</dbReference>
<evidence type="ECO:0000256" key="2">
    <source>
        <dbReference type="ARBA" id="ARBA00022679"/>
    </source>
</evidence>
<dbReference type="OrthoDB" id="4286171at2"/>
<comment type="catalytic activity">
    <reaction evidence="4">
        <text>holo-[ACP] + malonyl-CoA = malonyl-[ACP] + CoA</text>
        <dbReference type="Rhea" id="RHEA:41792"/>
        <dbReference type="Rhea" id="RHEA-COMP:9623"/>
        <dbReference type="Rhea" id="RHEA-COMP:9685"/>
        <dbReference type="ChEBI" id="CHEBI:57287"/>
        <dbReference type="ChEBI" id="CHEBI:57384"/>
        <dbReference type="ChEBI" id="CHEBI:64479"/>
        <dbReference type="ChEBI" id="CHEBI:78449"/>
        <dbReference type="EC" id="2.3.1.39"/>
    </reaction>
</comment>
<dbReference type="PANTHER" id="PTHR42681:SF1">
    <property type="entry name" value="MALONYL-COA-ACYL CARRIER PROTEIN TRANSACYLASE, MITOCHONDRIAL"/>
    <property type="match status" value="1"/>
</dbReference>
<feature type="non-terminal residue" evidence="7">
    <location>
        <position position="302"/>
    </location>
</feature>
<proteinExistence type="predicted"/>
<evidence type="ECO:0000256" key="3">
    <source>
        <dbReference type="ARBA" id="ARBA00023315"/>
    </source>
</evidence>
<protein>
    <recommendedName>
        <fullName evidence="1">[acyl-carrier-protein] S-malonyltransferase</fullName>
        <ecNumber evidence="1">2.3.1.39</ecNumber>
    </recommendedName>
</protein>
<dbReference type="InterPro" id="IPR016036">
    <property type="entry name" value="Malonyl_transacylase_ACP-bd"/>
</dbReference>
<feature type="compositionally biased region" description="Low complexity" evidence="5">
    <location>
        <begin position="13"/>
        <end position="22"/>
    </location>
</feature>
<feature type="domain" description="Malonyl-CoA:ACP transacylase (MAT)" evidence="6">
    <location>
        <begin position="63"/>
        <end position="302"/>
    </location>
</feature>
<comment type="caution">
    <text evidence="7">The sequence shown here is derived from an EMBL/GenBank/DDBJ whole genome shotgun (WGS) entry which is preliminary data.</text>
</comment>
<keyword evidence="3 7" id="KW-0012">Acyltransferase</keyword>
<dbReference type="GO" id="GO:0006633">
    <property type="term" value="P:fatty acid biosynthetic process"/>
    <property type="evidence" value="ECO:0007669"/>
    <property type="project" value="TreeGrafter"/>
</dbReference>
<dbReference type="InterPro" id="IPR016035">
    <property type="entry name" value="Acyl_Trfase/lysoPLipase"/>
</dbReference>
<dbReference type="GO" id="GO:0004314">
    <property type="term" value="F:[acyl-carrier-protein] S-malonyltransferase activity"/>
    <property type="evidence" value="ECO:0007669"/>
    <property type="project" value="UniProtKB-EC"/>
</dbReference>
<dbReference type="Gene3D" id="3.40.366.10">
    <property type="entry name" value="Malonyl-Coenzyme A Acyl Carrier Protein, domain 2"/>
    <property type="match status" value="1"/>
</dbReference>
<evidence type="ECO:0000259" key="6">
    <source>
        <dbReference type="SMART" id="SM00827"/>
    </source>
</evidence>
<dbReference type="PANTHER" id="PTHR42681">
    <property type="entry name" value="MALONYL-COA-ACYL CARRIER PROTEIN TRANSACYLASE, MITOCHONDRIAL"/>
    <property type="match status" value="1"/>
</dbReference>
<feature type="compositionally biased region" description="Pro residues" evidence="5">
    <location>
        <begin position="1"/>
        <end position="12"/>
    </location>
</feature>
<dbReference type="SMART" id="SM00827">
    <property type="entry name" value="PKS_AT"/>
    <property type="match status" value="1"/>
</dbReference>
<dbReference type="SUPFAM" id="SSF52151">
    <property type="entry name" value="FabD/lysophospholipase-like"/>
    <property type="match status" value="1"/>
</dbReference>
<keyword evidence="8" id="KW-1185">Reference proteome</keyword>
<dbReference type="Pfam" id="PF00698">
    <property type="entry name" value="Acyl_transf_1"/>
    <property type="match status" value="1"/>
</dbReference>
<evidence type="ECO:0000256" key="1">
    <source>
        <dbReference type="ARBA" id="ARBA00013258"/>
    </source>
</evidence>
<reference evidence="7 8" key="1">
    <citation type="journal article" date="2016" name="Front. Microbiol.">
        <title>Comparative Genomics Analysis of Streptomyces Species Reveals Their Adaptation to the Marine Environment and Their Diversity at the Genomic Level.</title>
        <authorList>
            <person name="Tian X."/>
            <person name="Zhang Z."/>
            <person name="Yang T."/>
            <person name="Chen M."/>
            <person name="Li J."/>
            <person name="Chen F."/>
            <person name="Yang J."/>
            <person name="Li W."/>
            <person name="Zhang B."/>
            <person name="Zhang Z."/>
            <person name="Wu J."/>
            <person name="Zhang C."/>
            <person name="Long L."/>
            <person name="Xiao J."/>
        </authorList>
    </citation>
    <scope>NUCLEOTIDE SEQUENCE [LARGE SCALE GENOMIC DNA]</scope>
    <source>
        <strain evidence="7 8">SCSIO M10372</strain>
    </source>
</reference>
<dbReference type="InterPro" id="IPR014043">
    <property type="entry name" value="Acyl_transferase_dom"/>
</dbReference>
<name>A0A1E7LVF2_9ACTN</name>
<evidence type="ECO:0000313" key="7">
    <source>
        <dbReference type="EMBL" id="OEV20098.1"/>
    </source>
</evidence>
<feature type="region of interest" description="Disordered" evidence="5">
    <location>
        <begin position="1"/>
        <end position="22"/>
    </location>
</feature>
<dbReference type="EMBL" id="LJGZ01000030">
    <property type="protein sequence ID" value="OEV20098.1"/>
    <property type="molecule type" value="Genomic_DNA"/>
</dbReference>
<dbReference type="SUPFAM" id="SSF55048">
    <property type="entry name" value="Probable ACP-binding domain of malonyl-CoA ACP transacylase"/>
    <property type="match status" value="1"/>
</dbReference>
<organism evidence="7 8">
    <name type="scientific">Streptomyces nanshensis</name>
    <dbReference type="NCBI Taxonomy" id="518642"/>
    <lineage>
        <taxon>Bacteria</taxon>
        <taxon>Bacillati</taxon>
        <taxon>Actinomycetota</taxon>
        <taxon>Actinomycetes</taxon>
        <taxon>Kitasatosporales</taxon>
        <taxon>Streptomycetaceae</taxon>
        <taxon>Streptomyces</taxon>
    </lineage>
</organism>
<evidence type="ECO:0000256" key="4">
    <source>
        <dbReference type="ARBA" id="ARBA00048462"/>
    </source>
</evidence>
<keyword evidence="2 7" id="KW-0808">Transferase</keyword>
<dbReference type="Gene3D" id="3.30.70.250">
    <property type="entry name" value="Malonyl-CoA ACP transacylase, ACP-binding"/>
    <property type="match status" value="1"/>
</dbReference>
<dbReference type="EC" id="2.3.1.39" evidence="1"/>
<gene>
    <name evidence="7" type="ORF">AN221_13940</name>
</gene>
<evidence type="ECO:0000256" key="5">
    <source>
        <dbReference type="SAM" id="MobiDB-lite"/>
    </source>
</evidence>